<dbReference type="PANTHER" id="PTHR10429">
    <property type="entry name" value="DNA-3-METHYLADENINE GLYCOSYLASE"/>
    <property type="match status" value="1"/>
</dbReference>
<dbReference type="GO" id="GO:0016798">
    <property type="term" value="F:hydrolase activity, acting on glycosyl bonds"/>
    <property type="evidence" value="ECO:0007669"/>
    <property type="project" value="UniProtKB-KW"/>
</dbReference>
<evidence type="ECO:0000256" key="2">
    <source>
        <dbReference type="ARBA" id="ARBA00022763"/>
    </source>
</evidence>
<gene>
    <name evidence="7" type="ORF">AB0H04_26735</name>
</gene>
<dbReference type="EMBL" id="JBFAEG010000020">
    <property type="protein sequence ID" value="MEU5710429.1"/>
    <property type="molecule type" value="Genomic_DNA"/>
</dbReference>
<keyword evidence="2 5" id="KW-0227">DNA damage</keyword>
<name>A0ABV3AEQ3_9ACTN</name>
<reference evidence="7 8" key="1">
    <citation type="submission" date="2024-06" db="EMBL/GenBank/DDBJ databases">
        <title>The Natural Products Discovery Center: Release of the First 8490 Sequenced Strains for Exploring Actinobacteria Biosynthetic Diversity.</title>
        <authorList>
            <person name="Kalkreuter E."/>
            <person name="Kautsar S.A."/>
            <person name="Yang D."/>
            <person name="Bader C.D."/>
            <person name="Teijaro C.N."/>
            <person name="Fluegel L."/>
            <person name="Davis C.M."/>
            <person name="Simpson J.R."/>
            <person name="Lauterbach L."/>
            <person name="Steele A.D."/>
            <person name="Gui C."/>
            <person name="Meng S."/>
            <person name="Li G."/>
            <person name="Viehrig K."/>
            <person name="Ye F."/>
            <person name="Su P."/>
            <person name="Kiefer A.F."/>
            <person name="Nichols A."/>
            <person name="Cepeda A.J."/>
            <person name="Yan W."/>
            <person name="Fan B."/>
            <person name="Jiang Y."/>
            <person name="Adhikari A."/>
            <person name="Zheng C.-J."/>
            <person name="Schuster L."/>
            <person name="Cowan T.M."/>
            <person name="Smanski M.J."/>
            <person name="Chevrette M.G."/>
            <person name="De Carvalho L.P.S."/>
            <person name="Shen B."/>
        </authorList>
    </citation>
    <scope>NUCLEOTIDE SEQUENCE [LARGE SCALE GENOMIC DNA]</scope>
    <source>
        <strain evidence="7 8">NPDC020594</strain>
    </source>
</reference>
<dbReference type="EC" id="3.2.2.-" evidence="5"/>
<evidence type="ECO:0000256" key="3">
    <source>
        <dbReference type="ARBA" id="ARBA00022801"/>
    </source>
</evidence>
<evidence type="ECO:0000256" key="6">
    <source>
        <dbReference type="SAM" id="MobiDB-lite"/>
    </source>
</evidence>
<protein>
    <recommendedName>
        <fullName evidence="5">Putative 3-methyladenine DNA glycosylase</fullName>
        <ecNumber evidence="5">3.2.2.-</ecNumber>
    </recommendedName>
</protein>
<comment type="similarity">
    <text evidence="1 5">Belongs to the DNA glycosylase MPG family.</text>
</comment>
<comment type="caution">
    <text evidence="7">The sequence shown here is derived from an EMBL/GenBank/DDBJ whole genome shotgun (WGS) entry which is preliminary data.</text>
</comment>
<dbReference type="SUPFAM" id="SSF50486">
    <property type="entry name" value="FMT C-terminal domain-like"/>
    <property type="match status" value="1"/>
</dbReference>
<dbReference type="CDD" id="cd00540">
    <property type="entry name" value="AAG"/>
    <property type="match status" value="1"/>
</dbReference>
<dbReference type="InterPro" id="IPR003180">
    <property type="entry name" value="MPG"/>
</dbReference>
<dbReference type="InterPro" id="IPR011034">
    <property type="entry name" value="Formyl_transferase-like_C_sf"/>
</dbReference>
<accession>A0ABV3AEQ3</accession>
<keyword evidence="8" id="KW-1185">Reference proteome</keyword>
<evidence type="ECO:0000313" key="8">
    <source>
        <dbReference type="Proteomes" id="UP001551011"/>
    </source>
</evidence>
<dbReference type="NCBIfam" id="TIGR00567">
    <property type="entry name" value="3mg"/>
    <property type="match status" value="1"/>
</dbReference>
<dbReference type="Gene3D" id="3.10.300.10">
    <property type="entry name" value="Methylpurine-DNA glycosylase (MPG)"/>
    <property type="match status" value="1"/>
</dbReference>
<keyword evidence="3 5" id="KW-0378">Hydrolase</keyword>
<organism evidence="7 8">
    <name type="scientific">Streptomyces flaveolus</name>
    <dbReference type="NCBI Taxonomy" id="67297"/>
    <lineage>
        <taxon>Bacteria</taxon>
        <taxon>Bacillati</taxon>
        <taxon>Actinomycetota</taxon>
        <taxon>Actinomycetes</taxon>
        <taxon>Kitasatosporales</taxon>
        <taxon>Streptomycetaceae</taxon>
        <taxon>Streptomyces</taxon>
    </lineage>
</organism>
<sequence>MHPHQAAGANRSNTWSPPWPSIRCRRPGTWEPRRRPRGPSRNGVAGQARRSVSERLTAASRAMARRRGSAGTVGRRIRCPGSSTGGSTLTENRAVPVATEADHEQLAFDAPGAASAGRLALPEHFFDRPALEVAPELLGALVVSRSQRGVTAVRITEVEAYEGPDDPASHAFRGPNRTNRAEFGAPGTFYVYRTHAVHRCLNAVCGPGRRPASVLLRAGTVVEGADAAQERRGPGVRPRDLARGPANLARALGIADLRHDGQSACDVAAELFLAEPSGGVASARVGRGPRTGVGGPAASYPWRFWMLGESSVSPYRAHPGSRRRTRARG</sequence>
<dbReference type="HAMAP" id="MF_00527">
    <property type="entry name" value="3MGH"/>
    <property type="match status" value="1"/>
</dbReference>
<dbReference type="InterPro" id="IPR036995">
    <property type="entry name" value="MPG_sf"/>
</dbReference>
<feature type="region of interest" description="Disordered" evidence="6">
    <location>
        <begin position="1"/>
        <end position="89"/>
    </location>
</feature>
<dbReference type="PANTHER" id="PTHR10429:SF0">
    <property type="entry name" value="DNA-3-METHYLADENINE GLYCOSYLASE"/>
    <property type="match status" value="1"/>
</dbReference>
<keyword evidence="7" id="KW-0326">Glycosidase</keyword>
<dbReference type="Proteomes" id="UP001551011">
    <property type="component" value="Unassembled WGS sequence"/>
</dbReference>
<evidence type="ECO:0000256" key="5">
    <source>
        <dbReference type="HAMAP-Rule" id="MF_00527"/>
    </source>
</evidence>
<evidence type="ECO:0000313" key="7">
    <source>
        <dbReference type="EMBL" id="MEU5710429.1"/>
    </source>
</evidence>
<evidence type="ECO:0000256" key="4">
    <source>
        <dbReference type="ARBA" id="ARBA00023204"/>
    </source>
</evidence>
<dbReference type="Pfam" id="PF02245">
    <property type="entry name" value="Pur_DNA_glyco"/>
    <property type="match status" value="1"/>
</dbReference>
<evidence type="ECO:0000256" key="1">
    <source>
        <dbReference type="ARBA" id="ARBA00009232"/>
    </source>
</evidence>
<dbReference type="RefSeq" id="WP_356194143.1">
    <property type="nucleotide sequence ID" value="NZ_JBEXDP010000019.1"/>
</dbReference>
<proteinExistence type="inferred from homology"/>
<keyword evidence="4 5" id="KW-0234">DNA repair</keyword>
<dbReference type="NCBIfam" id="NF002003">
    <property type="entry name" value="PRK00802.1-3"/>
    <property type="match status" value="1"/>
</dbReference>